<comment type="caution">
    <text evidence="2">The sequence shown here is derived from an EMBL/GenBank/DDBJ whole genome shotgun (WGS) entry which is preliminary data.</text>
</comment>
<evidence type="ECO:0000313" key="3">
    <source>
        <dbReference type="Proteomes" id="UP000634136"/>
    </source>
</evidence>
<evidence type="ECO:0000313" key="2">
    <source>
        <dbReference type="EMBL" id="KAF7840178.1"/>
    </source>
</evidence>
<reference evidence="2" key="1">
    <citation type="submission" date="2020-09" db="EMBL/GenBank/DDBJ databases">
        <title>Genome-Enabled Discovery of Anthraquinone Biosynthesis in Senna tora.</title>
        <authorList>
            <person name="Kang S.-H."/>
            <person name="Pandey R.P."/>
            <person name="Lee C.-M."/>
            <person name="Sim J.-S."/>
            <person name="Jeong J.-T."/>
            <person name="Choi B.-S."/>
            <person name="Jung M."/>
            <person name="Ginzburg D."/>
            <person name="Zhao K."/>
            <person name="Won S.Y."/>
            <person name="Oh T.-J."/>
            <person name="Yu Y."/>
            <person name="Kim N.-H."/>
            <person name="Lee O.R."/>
            <person name="Lee T.-H."/>
            <person name="Bashyal P."/>
            <person name="Kim T.-S."/>
            <person name="Lee W.-H."/>
            <person name="Kawkins C."/>
            <person name="Kim C.-K."/>
            <person name="Kim J.S."/>
            <person name="Ahn B.O."/>
            <person name="Rhee S.Y."/>
            <person name="Sohng J.K."/>
        </authorList>
    </citation>
    <scope>NUCLEOTIDE SEQUENCE</scope>
    <source>
        <tissue evidence="2">Leaf</tissue>
    </source>
</reference>
<proteinExistence type="predicted"/>
<dbReference type="EMBL" id="JAAIUW010000003">
    <property type="protein sequence ID" value="KAF7840178.1"/>
    <property type="molecule type" value="Genomic_DNA"/>
</dbReference>
<protein>
    <submittedName>
        <fullName evidence="2">Uncharacterized protein</fullName>
    </submittedName>
</protein>
<dbReference type="Proteomes" id="UP000634136">
    <property type="component" value="Unassembled WGS sequence"/>
</dbReference>
<name>A0A834XAK1_9FABA</name>
<dbReference type="AlphaFoldDB" id="A0A834XAK1"/>
<accession>A0A834XAK1</accession>
<feature type="region of interest" description="Disordered" evidence="1">
    <location>
        <begin position="1"/>
        <end position="46"/>
    </location>
</feature>
<gene>
    <name evidence="2" type="ORF">G2W53_008660</name>
</gene>
<evidence type="ECO:0000256" key="1">
    <source>
        <dbReference type="SAM" id="MobiDB-lite"/>
    </source>
</evidence>
<organism evidence="2 3">
    <name type="scientific">Senna tora</name>
    <dbReference type="NCBI Taxonomy" id="362788"/>
    <lineage>
        <taxon>Eukaryota</taxon>
        <taxon>Viridiplantae</taxon>
        <taxon>Streptophyta</taxon>
        <taxon>Embryophyta</taxon>
        <taxon>Tracheophyta</taxon>
        <taxon>Spermatophyta</taxon>
        <taxon>Magnoliopsida</taxon>
        <taxon>eudicotyledons</taxon>
        <taxon>Gunneridae</taxon>
        <taxon>Pentapetalae</taxon>
        <taxon>rosids</taxon>
        <taxon>fabids</taxon>
        <taxon>Fabales</taxon>
        <taxon>Fabaceae</taxon>
        <taxon>Caesalpinioideae</taxon>
        <taxon>Cassia clade</taxon>
        <taxon>Senna</taxon>
    </lineage>
</organism>
<sequence>MGPNEDGNKIQRKKISKEKETLALAKGSKIKTKEEASSYQSHHKYK</sequence>
<keyword evidence="3" id="KW-1185">Reference proteome</keyword>